<feature type="transmembrane region" description="Helical" evidence="2">
    <location>
        <begin position="128"/>
        <end position="149"/>
    </location>
</feature>
<evidence type="ECO:0000256" key="2">
    <source>
        <dbReference type="SAM" id="Phobius"/>
    </source>
</evidence>
<feature type="region of interest" description="Disordered" evidence="1">
    <location>
        <begin position="157"/>
        <end position="176"/>
    </location>
</feature>
<evidence type="ECO:0000313" key="3">
    <source>
        <dbReference type="EMBL" id="CAL8074525.1"/>
    </source>
</evidence>
<keyword evidence="4" id="KW-1185">Reference proteome</keyword>
<feature type="transmembrane region" description="Helical" evidence="2">
    <location>
        <begin position="56"/>
        <end position="74"/>
    </location>
</feature>
<organism evidence="3 4">
    <name type="scientific">Orchesella dallaii</name>
    <dbReference type="NCBI Taxonomy" id="48710"/>
    <lineage>
        <taxon>Eukaryota</taxon>
        <taxon>Metazoa</taxon>
        <taxon>Ecdysozoa</taxon>
        <taxon>Arthropoda</taxon>
        <taxon>Hexapoda</taxon>
        <taxon>Collembola</taxon>
        <taxon>Entomobryomorpha</taxon>
        <taxon>Entomobryoidea</taxon>
        <taxon>Orchesellidae</taxon>
        <taxon>Orchesellinae</taxon>
        <taxon>Orchesella</taxon>
    </lineage>
</organism>
<dbReference type="EMBL" id="CAXLJM020000007">
    <property type="protein sequence ID" value="CAL8074525.1"/>
    <property type="molecule type" value="Genomic_DNA"/>
</dbReference>
<keyword evidence="2" id="KW-1133">Transmembrane helix</keyword>
<accession>A0ABP1PRF0</accession>
<feature type="transmembrane region" description="Helical" evidence="2">
    <location>
        <begin position="86"/>
        <end position="108"/>
    </location>
</feature>
<comment type="caution">
    <text evidence="3">The sequence shown here is derived from an EMBL/GenBank/DDBJ whole genome shotgun (WGS) entry which is preliminary data.</text>
</comment>
<feature type="compositionally biased region" description="Low complexity" evidence="1">
    <location>
        <begin position="164"/>
        <end position="176"/>
    </location>
</feature>
<gene>
    <name evidence="3" type="ORF">ODALV1_LOCUS2916</name>
</gene>
<dbReference type="Proteomes" id="UP001642540">
    <property type="component" value="Unassembled WGS sequence"/>
</dbReference>
<keyword evidence="2" id="KW-0472">Membrane</keyword>
<evidence type="ECO:0008006" key="5">
    <source>
        <dbReference type="Google" id="ProtNLM"/>
    </source>
</evidence>
<sequence length="176" mass="20139">MGSKKCFMKLETLCFFGASVFTLDVLVRLWELVFEVLLICLTWSKYGHKGVQTRVISSFFSTVYCTFSLILAYFMFRGLEQKSSGIIKLASVFVLVLRLWECGAQIFSWWHIPEPYNDEFGIGRASHIGKFIVVNVFSAVFVILLVLYYRKLLPGRKSKKSSSRHSQTSCSAIYSP</sequence>
<evidence type="ECO:0000256" key="1">
    <source>
        <dbReference type="SAM" id="MobiDB-lite"/>
    </source>
</evidence>
<name>A0ABP1PRF0_9HEXA</name>
<keyword evidence="2" id="KW-0812">Transmembrane</keyword>
<proteinExistence type="predicted"/>
<feature type="transmembrane region" description="Helical" evidence="2">
    <location>
        <begin position="12"/>
        <end position="44"/>
    </location>
</feature>
<reference evidence="3 4" key="1">
    <citation type="submission" date="2024-08" db="EMBL/GenBank/DDBJ databases">
        <authorList>
            <person name="Cucini C."/>
            <person name="Frati F."/>
        </authorList>
    </citation>
    <scope>NUCLEOTIDE SEQUENCE [LARGE SCALE GENOMIC DNA]</scope>
</reference>
<evidence type="ECO:0000313" key="4">
    <source>
        <dbReference type="Proteomes" id="UP001642540"/>
    </source>
</evidence>
<protein>
    <recommendedName>
        <fullName evidence="5">Transmembrane protein</fullName>
    </recommendedName>
</protein>